<dbReference type="RefSeq" id="WP_204600874.1">
    <property type="nucleotide sequence ID" value="NZ_JBHSED010000003.1"/>
</dbReference>
<feature type="compositionally biased region" description="Low complexity" evidence="2">
    <location>
        <begin position="421"/>
        <end position="439"/>
    </location>
</feature>
<dbReference type="Pfam" id="PF04773">
    <property type="entry name" value="FecR"/>
    <property type="match status" value="1"/>
</dbReference>
<feature type="chain" id="PRO_5045456190" evidence="3">
    <location>
        <begin position="27"/>
        <end position="589"/>
    </location>
</feature>
<comment type="caution">
    <text evidence="5">The sequence shown here is derived from an EMBL/GenBank/DDBJ whole genome shotgun (WGS) entry which is preliminary data.</text>
</comment>
<organism evidence="5 6">
    <name type="scientific">Cohnella boryungensis</name>
    <dbReference type="NCBI Taxonomy" id="768479"/>
    <lineage>
        <taxon>Bacteria</taxon>
        <taxon>Bacillati</taxon>
        <taxon>Bacillota</taxon>
        <taxon>Bacilli</taxon>
        <taxon>Bacillales</taxon>
        <taxon>Paenibacillaceae</taxon>
        <taxon>Cohnella</taxon>
    </lineage>
</organism>
<protein>
    <submittedName>
        <fullName evidence="5">FecR domain-containing protein</fullName>
    </submittedName>
</protein>
<feature type="signal peptide" evidence="3">
    <location>
        <begin position="1"/>
        <end position="26"/>
    </location>
</feature>
<dbReference type="PANTHER" id="PTHR38731:SF1">
    <property type="entry name" value="FECR PROTEIN DOMAIN-CONTAINING PROTEIN"/>
    <property type="match status" value="1"/>
</dbReference>
<evidence type="ECO:0000256" key="3">
    <source>
        <dbReference type="SAM" id="SignalP"/>
    </source>
</evidence>
<evidence type="ECO:0000256" key="2">
    <source>
        <dbReference type="SAM" id="MobiDB-lite"/>
    </source>
</evidence>
<accession>A0ABV8S3U9</accession>
<keyword evidence="1" id="KW-0175">Coiled coil</keyword>
<dbReference type="PANTHER" id="PTHR38731">
    <property type="entry name" value="LIPL45-RELATED LIPOPROTEIN-RELATED"/>
    <property type="match status" value="1"/>
</dbReference>
<dbReference type="InterPro" id="IPR006860">
    <property type="entry name" value="FecR"/>
</dbReference>
<name>A0ABV8S3U9_9BACL</name>
<gene>
    <name evidence="5" type="ORF">ACFO1S_02180</name>
</gene>
<dbReference type="Proteomes" id="UP001595755">
    <property type="component" value="Unassembled WGS sequence"/>
</dbReference>
<dbReference type="EMBL" id="JBHSED010000003">
    <property type="protein sequence ID" value="MFC4302246.1"/>
    <property type="molecule type" value="Genomic_DNA"/>
</dbReference>
<proteinExistence type="predicted"/>
<evidence type="ECO:0000313" key="6">
    <source>
        <dbReference type="Proteomes" id="UP001595755"/>
    </source>
</evidence>
<reference evidence="6" key="1">
    <citation type="journal article" date="2019" name="Int. J. Syst. Evol. Microbiol.">
        <title>The Global Catalogue of Microorganisms (GCM) 10K type strain sequencing project: providing services to taxonomists for standard genome sequencing and annotation.</title>
        <authorList>
            <consortium name="The Broad Institute Genomics Platform"/>
            <consortium name="The Broad Institute Genome Sequencing Center for Infectious Disease"/>
            <person name="Wu L."/>
            <person name="Ma J."/>
        </authorList>
    </citation>
    <scope>NUCLEOTIDE SEQUENCE [LARGE SCALE GENOMIC DNA]</scope>
    <source>
        <strain evidence="6">CGMCC 4.1641</strain>
    </source>
</reference>
<keyword evidence="3" id="KW-0732">Signal</keyword>
<feature type="region of interest" description="Disordered" evidence="2">
    <location>
        <begin position="409"/>
        <end position="439"/>
    </location>
</feature>
<sequence>MNRRLLHLTLFILLFSLLTPISSLSAASKPSANAVIVSVTGKASITPRGGANAFRAFPGMPLRQGDTITTGEEGSVTLKIASPESVRTLGPNSQATLSRLDAGSRFMMTMRSGSVWSSVKPVAGAVEDAIEAPGIKLNVRGTNFLVLVDPNGRVYIAVASGLVSATVTEPSAAASDVHSVLLAPSQQMNLNLSSLPANLQDSVSVIDVDALVEQTDLPLHKAILLSAPSITQENTNFIESLQRALNAGQPAVIDRDGTASDLSIPDASELDKVSRNLQYLVSHIARASLQAYPAEAGQLTRLIEEVNAQIPGTVKDIALNETNAIDPLAGISDAGFRAKEKEQARLDALQLQAQQNHNQLQKTFQELIAQLKQSNQRLAEENRSVLDEFQREAEDLYVRQLSPQELAAYQAAKQQPQSNEGNAGTSTAPSSTSEPTNPAPAVALRKIDTATGFNLDLQLSNFTGTKAVYAAEFHFISGSAIQAGSANVRLLNDRYFSAATSTDAIQSIEGTLGSAPEPMTETIYAATNFGAAAPVSISNGVFATLPFTASSSGTLRLFYVKVVDRTGATLLELTDGSSQLPAPILYTKP</sequence>
<dbReference type="Gene3D" id="2.60.120.1440">
    <property type="match status" value="1"/>
</dbReference>
<keyword evidence="6" id="KW-1185">Reference proteome</keyword>
<evidence type="ECO:0000313" key="5">
    <source>
        <dbReference type="EMBL" id="MFC4302246.1"/>
    </source>
</evidence>
<feature type="coiled-coil region" evidence="1">
    <location>
        <begin position="339"/>
        <end position="388"/>
    </location>
</feature>
<feature type="domain" description="FecR protein" evidence="4">
    <location>
        <begin position="66"/>
        <end position="163"/>
    </location>
</feature>
<evidence type="ECO:0000256" key="1">
    <source>
        <dbReference type="SAM" id="Coils"/>
    </source>
</evidence>
<evidence type="ECO:0000259" key="4">
    <source>
        <dbReference type="Pfam" id="PF04773"/>
    </source>
</evidence>